<accession>A0A0B4XBL1</accession>
<evidence type="ECO:0000313" key="2">
    <source>
        <dbReference type="EMBL" id="AJD43983.1"/>
    </source>
</evidence>
<name>A0A0B4XBL1_9HYPH</name>
<protein>
    <submittedName>
        <fullName evidence="2">Uncharacterized protein</fullName>
    </submittedName>
</protein>
<dbReference type="KEGG" id="rga:RGR602_PB00454"/>
<dbReference type="Pfam" id="PF07215">
    <property type="entry name" value="DUF1419"/>
    <property type="match status" value="1"/>
</dbReference>
<feature type="compositionally biased region" description="Basic and acidic residues" evidence="1">
    <location>
        <begin position="60"/>
        <end position="70"/>
    </location>
</feature>
<dbReference type="Proteomes" id="UP000031368">
    <property type="component" value="Plasmid pRgalR602b"/>
</dbReference>
<gene>
    <name evidence="2" type="ORF">RGR602_PB00454</name>
</gene>
<proteinExistence type="predicted"/>
<keyword evidence="2" id="KW-0614">Plasmid</keyword>
<sequence length="175" mass="19370">MVQIGEAEHDSMFDILPPLSIRGSMFAMREFLTGSVKSVFFALRLDGRIRRFHGHCDLSDSDATRSKRETLPPLTAEEDSAPGICGKARPAVEEHPEPRLDETACHMMMVACCVAFAIPMVHPGSSPIACRSGPANNRTRAPDRRIRSLIWWTALPCPEPAPRSLLPYCLHDGYA</sequence>
<organism evidence="2 3">
    <name type="scientific">Rhizobium gallicum bv. gallicum R602sp</name>
    <dbReference type="NCBI Taxonomy" id="1041138"/>
    <lineage>
        <taxon>Bacteria</taxon>
        <taxon>Pseudomonadati</taxon>
        <taxon>Pseudomonadota</taxon>
        <taxon>Alphaproteobacteria</taxon>
        <taxon>Hyphomicrobiales</taxon>
        <taxon>Rhizobiaceae</taxon>
        <taxon>Rhizobium/Agrobacterium group</taxon>
        <taxon>Rhizobium</taxon>
    </lineage>
</organism>
<keyword evidence="3" id="KW-1185">Reference proteome</keyword>
<geneLocation type="plasmid" evidence="2 3">
    <name>pRgalR602b</name>
</geneLocation>
<dbReference type="HOGENOM" id="CLU_1531325_0_0_5"/>
<reference evidence="2 3" key="1">
    <citation type="submission" date="2013-11" db="EMBL/GenBank/DDBJ databases">
        <title>Complete genome sequence of Rhizobium gallicum bv. gallicum R602.</title>
        <authorList>
            <person name="Bustos P."/>
            <person name="Santamaria R.I."/>
            <person name="Lozano L."/>
            <person name="Acosta J.L."/>
            <person name="Ormeno-Orrillo E."/>
            <person name="Rogel M.A."/>
            <person name="Romero D."/>
            <person name="Cevallos M.A."/>
            <person name="Martinez-Romero E."/>
            <person name="Gonzalez V."/>
        </authorList>
    </citation>
    <scope>NUCLEOTIDE SEQUENCE [LARGE SCALE GENOMIC DNA]</scope>
    <source>
        <strain evidence="2 3">R602</strain>
        <plasmid evidence="2 3">pRgalR602b</plasmid>
    </source>
</reference>
<feature type="region of interest" description="Disordered" evidence="1">
    <location>
        <begin position="60"/>
        <end position="83"/>
    </location>
</feature>
<evidence type="ECO:0000256" key="1">
    <source>
        <dbReference type="SAM" id="MobiDB-lite"/>
    </source>
</evidence>
<dbReference type="EMBL" id="CP006879">
    <property type="protein sequence ID" value="AJD43983.1"/>
    <property type="molecule type" value="Genomic_DNA"/>
</dbReference>
<dbReference type="InterPro" id="IPR009862">
    <property type="entry name" value="DUF1419"/>
</dbReference>
<evidence type="ECO:0000313" key="3">
    <source>
        <dbReference type="Proteomes" id="UP000031368"/>
    </source>
</evidence>
<dbReference type="AlphaFoldDB" id="A0A0B4XBL1"/>